<feature type="transmembrane region" description="Helical" evidence="6">
    <location>
        <begin position="314"/>
        <end position="337"/>
    </location>
</feature>
<name>A0ABV9W379_9ACTN</name>
<dbReference type="InterPro" id="IPR036259">
    <property type="entry name" value="MFS_trans_sf"/>
</dbReference>
<proteinExistence type="predicted"/>
<keyword evidence="8" id="KW-1185">Reference proteome</keyword>
<feature type="transmembrane region" description="Helical" evidence="6">
    <location>
        <begin position="21"/>
        <end position="44"/>
    </location>
</feature>
<evidence type="ECO:0000256" key="4">
    <source>
        <dbReference type="ARBA" id="ARBA00022989"/>
    </source>
</evidence>
<dbReference type="Proteomes" id="UP001595912">
    <property type="component" value="Unassembled WGS sequence"/>
</dbReference>
<feature type="transmembrane region" description="Helical" evidence="6">
    <location>
        <begin position="379"/>
        <end position="400"/>
    </location>
</feature>
<feature type="transmembrane region" description="Helical" evidence="6">
    <location>
        <begin position="259"/>
        <end position="281"/>
    </location>
</feature>
<dbReference type="EMBL" id="JBHSIU010000046">
    <property type="protein sequence ID" value="MFC5003116.1"/>
    <property type="molecule type" value="Genomic_DNA"/>
</dbReference>
<evidence type="ECO:0000256" key="5">
    <source>
        <dbReference type="ARBA" id="ARBA00023136"/>
    </source>
</evidence>
<gene>
    <name evidence="7" type="ORF">ACFPIJ_35455</name>
</gene>
<accession>A0ABV9W379</accession>
<evidence type="ECO:0000313" key="8">
    <source>
        <dbReference type="Proteomes" id="UP001595912"/>
    </source>
</evidence>
<dbReference type="Pfam" id="PF07690">
    <property type="entry name" value="MFS_1"/>
    <property type="match status" value="1"/>
</dbReference>
<keyword evidence="2" id="KW-1003">Cell membrane</keyword>
<evidence type="ECO:0000256" key="3">
    <source>
        <dbReference type="ARBA" id="ARBA00022692"/>
    </source>
</evidence>
<feature type="transmembrane region" description="Helical" evidence="6">
    <location>
        <begin position="288"/>
        <end position="308"/>
    </location>
</feature>
<keyword evidence="3 6" id="KW-0812">Transmembrane</keyword>
<evidence type="ECO:0000256" key="2">
    <source>
        <dbReference type="ARBA" id="ARBA00022475"/>
    </source>
</evidence>
<dbReference type="PANTHER" id="PTHR23513">
    <property type="entry name" value="INTEGRAL MEMBRANE EFFLUX PROTEIN-RELATED"/>
    <property type="match status" value="1"/>
</dbReference>
<dbReference type="CDD" id="cd06173">
    <property type="entry name" value="MFS_MefA_like"/>
    <property type="match status" value="1"/>
</dbReference>
<feature type="transmembrane region" description="Helical" evidence="6">
    <location>
        <begin position="152"/>
        <end position="173"/>
    </location>
</feature>
<dbReference type="RefSeq" id="WP_380121841.1">
    <property type="nucleotide sequence ID" value="NZ_JBHSIU010000046.1"/>
</dbReference>
<comment type="caution">
    <text evidence="7">The sequence shown here is derived from an EMBL/GenBank/DDBJ whole genome shotgun (WGS) entry which is preliminary data.</text>
</comment>
<feature type="transmembrane region" description="Helical" evidence="6">
    <location>
        <begin position="349"/>
        <end position="373"/>
    </location>
</feature>
<dbReference type="SUPFAM" id="SSF103473">
    <property type="entry name" value="MFS general substrate transporter"/>
    <property type="match status" value="1"/>
</dbReference>
<dbReference type="InterPro" id="IPR011701">
    <property type="entry name" value="MFS"/>
</dbReference>
<comment type="subcellular location">
    <subcellularLocation>
        <location evidence="1">Cell membrane</location>
        <topology evidence="1">Multi-pass membrane protein</topology>
    </subcellularLocation>
</comment>
<protein>
    <submittedName>
        <fullName evidence="7">MFS transporter</fullName>
    </submittedName>
</protein>
<reference evidence="8" key="1">
    <citation type="journal article" date="2019" name="Int. J. Syst. Evol. Microbiol.">
        <title>The Global Catalogue of Microorganisms (GCM) 10K type strain sequencing project: providing services to taxonomists for standard genome sequencing and annotation.</title>
        <authorList>
            <consortium name="The Broad Institute Genomics Platform"/>
            <consortium name="The Broad Institute Genome Sequencing Center for Infectious Disease"/>
            <person name="Wu L."/>
            <person name="Ma J."/>
        </authorList>
    </citation>
    <scope>NUCLEOTIDE SEQUENCE [LARGE SCALE GENOMIC DNA]</scope>
    <source>
        <strain evidence="8">CGMCC 4.7152</strain>
    </source>
</reference>
<evidence type="ECO:0000256" key="6">
    <source>
        <dbReference type="SAM" id="Phobius"/>
    </source>
</evidence>
<evidence type="ECO:0000313" key="7">
    <source>
        <dbReference type="EMBL" id="MFC5003116.1"/>
    </source>
</evidence>
<sequence length="410" mass="41537">MSIGVRTSPYWPVVSHPKLGRVLPGLVVSALGDGMSLVAVTWLALQLAPGPHRGTWVAVAVAAYSLPSAAGGVLFGRYLRGRPGAQLAGWNATLRAVALGAIAVAYALSGLTLGLYVTLLAVSSLLAAWGSAGRYTLIAELLPPVHHLPANAVLATIANFATIVGPPLAGVLIGLTNPATVIAIDAATFAVLAVTYRLAVPTGPPAEASGPPARAGFGAIRADRTLLGLLVLSFAFFFLFGPFYVAMPIHVESDLHASATVLGAFYTAFGAGALLGGLITGYLSRWKLWPTTIGIVLAFGTALLPLGLGAPTVLAVASFAVAGAIWAPYMSTSMALFQRTTPPAELPQVLAANGSVLVLAVPLGTVLGGFVVGPLGARSTLLACAAATIALGVVAALLVARRRPAVAATR</sequence>
<organism evidence="7 8">
    <name type="scientific">Dactylosporangium cerinum</name>
    <dbReference type="NCBI Taxonomy" id="1434730"/>
    <lineage>
        <taxon>Bacteria</taxon>
        <taxon>Bacillati</taxon>
        <taxon>Actinomycetota</taxon>
        <taxon>Actinomycetes</taxon>
        <taxon>Micromonosporales</taxon>
        <taxon>Micromonosporaceae</taxon>
        <taxon>Dactylosporangium</taxon>
    </lineage>
</organism>
<feature type="transmembrane region" description="Helical" evidence="6">
    <location>
        <begin position="226"/>
        <end position="247"/>
    </location>
</feature>
<keyword evidence="4 6" id="KW-1133">Transmembrane helix</keyword>
<evidence type="ECO:0000256" key="1">
    <source>
        <dbReference type="ARBA" id="ARBA00004651"/>
    </source>
</evidence>
<dbReference type="PANTHER" id="PTHR23513:SF6">
    <property type="entry name" value="MAJOR FACILITATOR SUPERFAMILY ASSOCIATED DOMAIN-CONTAINING PROTEIN"/>
    <property type="match status" value="1"/>
</dbReference>
<dbReference type="Gene3D" id="1.20.1250.20">
    <property type="entry name" value="MFS general substrate transporter like domains"/>
    <property type="match status" value="1"/>
</dbReference>
<feature type="transmembrane region" description="Helical" evidence="6">
    <location>
        <begin position="56"/>
        <end position="75"/>
    </location>
</feature>
<keyword evidence="5 6" id="KW-0472">Membrane</keyword>